<dbReference type="InterPro" id="IPR028082">
    <property type="entry name" value="Peripla_BP_I"/>
</dbReference>
<dbReference type="AlphaFoldDB" id="A0A0S6VTI7"/>
<reference evidence="5" key="1">
    <citation type="journal article" date="2015" name="PeerJ">
        <title>First genomic representation of candidate bacterial phylum KSB3 points to enhanced environmental sensing as a trigger of wastewater bulking.</title>
        <authorList>
            <person name="Sekiguchi Y."/>
            <person name="Ohashi A."/>
            <person name="Parks D.H."/>
            <person name="Yamauchi T."/>
            <person name="Tyson G.W."/>
            <person name="Hugenholtz P."/>
        </authorList>
    </citation>
    <scope>NUCLEOTIDE SEQUENCE [LARGE SCALE GENOMIC DNA]</scope>
</reference>
<dbReference type="InterPro" id="IPR046335">
    <property type="entry name" value="LacI/GalR-like_sensor"/>
</dbReference>
<keyword evidence="5" id="KW-0547">Nucleotide-binding</keyword>
<name>A0A0S6VTI7_9BACT</name>
<evidence type="ECO:0000256" key="2">
    <source>
        <dbReference type="ARBA" id="ARBA00023125"/>
    </source>
</evidence>
<evidence type="ECO:0000256" key="1">
    <source>
        <dbReference type="ARBA" id="ARBA00023015"/>
    </source>
</evidence>
<accession>A0A0S6VTI7</accession>
<dbReference type="STRING" id="1499966.U14_02009"/>
<evidence type="ECO:0000259" key="4">
    <source>
        <dbReference type="Pfam" id="PF13377"/>
    </source>
</evidence>
<gene>
    <name evidence="5" type="ORF">U14_02009</name>
</gene>
<proteinExistence type="predicted"/>
<dbReference type="SUPFAM" id="SSF53822">
    <property type="entry name" value="Periplasmic binding protein-like I"/>
    <property type="match status" value="1"/>
</dbReference>
<dbReference type="Pfam" id="PF13377">
    <property type="entry name" value="Peripla_BP_3"/>
    <property type="match status" value="1"/>
</dbReference>
<evidence type="ECO:0000313" key="5">
    <source>
        <dbReference type="EMBL" id="GAK50768.1"/>
    </source>
</evidence>
<protein>
    <submittedName>
        <fullName evidence="5">ATP-binding region ATPase domain protein</fullName>
    </submittedName>
</protein>
<evidence type="ECO:0000313" key="6">
    <source>
        <dbReference type="Proteomes" id="UP000030700"/>
    </source>
</evidence>
<dbReference type="CDD" id="cd06267">
    <property type="entry name" value="PBP1_LacI_sugar_binding-like"/>
    <property type="match status" value="1"/>
</dbReference>
<sequence length="320" mass="35089">MQAAQIIADAVGQNRPTIGFIIPEVTSQVNSQIWCGAVDAAQAFDVNLLGFAGYELERPDGFKAQGNILYDLICAENVAGLVLWTNSLSNFAGSDAAKKLYTKFPAVPMVELESSTTPAESYSYRGTGTLIRHLIDAHARRRIAFIRGPQGHQEAEHRYRAYCDALQTAQLSFEPTRVVLADNWFEPSGKKAICTLLDQQQATFDAVVAANDLLAIGALQELQFRGIRVPKDVVVTGFDDILDAQYSSPPLTTIRYPLYEMGWQAVEAVAAQITGRTFIRTPFPVQLQIRQSCGCLSQTVVRVVAENISVTDECERALVA</sequence>
<keyword evidence="6" id="KW-1185">Reference proteome</keyword>
<dbReference type="PANTHER" id="PTHR30146">
    <property type="entry name" value="LACI-RELATED TRANSCRIPTIONAL REPRESSOR"/>
    <property type="match status" value="1"/>
</dbReference>
<dbReference type="GO" id="GO:0000976">
    <property type="term" value="F:transcription cis-regulatory region binding"/>
    <property type="evidence" value="ECO:0007669"/>
    <property type="project" value="TreeGrafter"/>
</dbReference>
<dbReference type="GO" id="GO:0005524">
    <property type="term" value="F:ATP binding"/>
    <property type="evidence" value="ECO:0007669"/>
    <property type="project" value="UniProtKB-KW"/>
</dbReference>
<keyword evidence="1" id="KW-0805">Transcription regulation</keyword>
<dbReference type="EMBL" id="DF820456">
    <property type="protein sequence ID" value="GAK50768.1"/>
    <property type="molecule type" value="Genomic_DNA"/>
</dbReference>
<dbReference type="Gene3D" id="3.40.50.2300">
    <property type="match status" value="2"/>
</dbReference>
<organism evidence="5">
    <name type="scientific">Candidatus Moduliflexus flocculans</name>
    <dbReference type="NCBI Taxonomy" id="1499966"/>
    <lineage>
        <taxon>Bacteria</taxon>
        <taxon>Candidatus Moduliflexota</taxon>
        <taxon>Candidatus Moduliflexia</taxon>
        <taxon>Candidatus Moduliflexales</taxon>
        <taxon>Candidatus Moduliflexaceae</taxon>
    </lineage>
</organism>
<dbReference type="Proteomes" id="UP000030700">
    <property type="component" value="Unassembled WGS sequence"/>
</dbReference>
<keyword evidence="2" id="KW-0238">DNA-binding</keyword>
<keyword evidence="5" id="KW-0067">ATP-binding</keyword>
<evidence type="ECO:0000256" key="3">
    <source>
        <dbReference type="ARBA" id="ARBA00023163"/>
    </source>
</evidence>
<dbReference type="GO" id="GO:0003700">
    <property type="term" value="F:DNA-binding transcription factor activity"/>
    <property type="evidence" value="ECO:0007669"/>
    <property type="project" value="TreeGrafter"/>
</dbReference>
<feature type="domain" description="Transcriptional regulator LacI/GalR-like sensor" evidence="4">
    <location>
        <begin position="132"/>
        <end position="293"/>
    </location>
</feature>
<keyword evidence="3" id="KW-0804">Transcription</keyword>
<dbReference type="HOGENOM" id="CLU_037628_6_1_0"/>
<dbReference type="PANTHER" id="PTHR30146:SF24">
    <property type="entry name" value="XYLOSE OPERON REGULATORY PROTEIN"/>
    <property type="match status" value="1"/>
</dbReference>